<keyword evidence="3" id="KW-0949">S-adenosyl-L-methionine</keyword>
<dbReference type="Pfam" id="PF13186">
    <property type="entry name" value="SPASM"/>
    <property type="match status" value="1"/>
</dbReference>
<sequence length="364" mass="40678">MIQAFRLSDDHAGGIMSFKSIEKSKAGFGTLRSIEIGVTSRCNFRCSYCGAYDLQERRILSLDEVKQTVETLPDLERVKLSGGEVLLEFDLCESIVAYCSEKGIHTQINSNGTLLTDEKFDRLEAAGLGVLHFSLNHTDAESHSAFYKVTEKMFPKIVKAIARSVASSSIDTVVETILFDETRDRMTDVHRFAADLGVRKHEIQMEIPGVHQGYENTLSSGAICDAITRLVTARDPRTTIFFSCLSAYFRPDSESWKRLQPLLRDPGVIYASCIEGKAQLHLHSNGDVLICELGAPEVIGNIFDTPLLRIYEESEKLQEFVRSKHEEATFSCFRHLDVQGKKADKPSVTLLPMPQLISRPPQDG</sequence>
<dbReference type="Pfam" id="PF04055">
    <property type="entry name" value="Radical_SAM"/>
    <property type="match status" value="1"/>
</dbReference>
<evidence type="ECO:0000256" key="1">
    <source>
        <dbReference type="ARBA" id="ARBA00001966"/>
    </source>
</evidence>
<dbReference type="InterPro" id="IPR050377">
    <property type="entry name" value="Radical_SAM_PqqE_MftC-like"/>
</dbReference>
<keyword evidence="7" id="KW-0411">Iron-sulfur</keyword>
<dbReference type="PROSITE" id="PS01305">
    <property type="entry name" value="MOAA_NIFB_PQQE"/>
    <property type="match status" value="1"/>
</dbReference>
<dbReference type="PANTHER" id="PTHR11228">
    <property type="entry name" value="RADICAL SAM DOMAIN PROTEIN"/>
    <property type="match status" value="1"/>
</dbReference>
<dbReference type="PANTHER" id="PTHR11228:SF7">
    <property type="entry name" value="PQQA PEPTIDE CYCLASE"/>
    <property type="match status" value="1"/>
</dbReference>
<dbReference type="InterPro" id="IPR000385">
    <property type="entry name" value="MoaA_NifB_PqqE_Fe-S-bd_CS"/>
</dbReference>
<dbReference type="InterPro" id="IPR023885">
    <property type="entry name" value="4Fe4S-binding_SPASM_dom"/>
</dbReference>
<comment type="caution">
    <text evidence="9">The sequence shown here is derived from an EMBL/GenBank/DDBJ whole genome shotgun (WGS) entry which is preliminary data.</text>
</comment>
<comment type="cofactor">
    <cofactor evidence="1">
        <name>[4Fe-4S] cluster</name>
        <dbReference type="ChEBI" id="CHEBI:49883"/>
    </cofactor>
</comment>
<dbReference type="SFLD" id="SFLDG01067">
    <property type="entry name" value="SPASM/twitch_domain_containing"/>
    <property type="match status" value="1"/>
</dbReference>
<dbReference type="Proteomes" id="UP000634229">
    <property type="component" value="Unassembled WGS sequence"/>
</dbReference>
<evidence type="ECO:0000256" key="5">
    <source>
        <dbReference type="ARBA" id="ARBA00023002"/>
    </source>
</evidence>
<reference evidence="9 10" key="1">
    <citation type="submission" date="2021-01" db="EMBL/GenBank/DDBJ databases">
        <title>WGS of actinomycetes isolated from Thailand.</title>
        <authorList>
            <person name="Thawai C."/>
        </authorList>
    </citation>
    <scope>NUCLEOTIDE SEQUENCE [LARGE SCALE GENOMIC DNA]</scope>
    <source>
        <strain evidence="9 10">CA1R205</strain>
    </source>
</reference>
<dbReference type="RefSeq" id="WP_201874468.1">
    <property type="nucleotide sequence ID" value="NZ_JAERRF010000006.1"/>
</dbReference>
<feature type="domain" description="Radical SAM core" evidence="8">
    <location>
        <begin position="26"/>
        <end position="243"/>
    </location>
</feature>
<keyword evidence="6" id="KW-0408">Iron</keyword>
<evidence type="ECO:0000256" key="7">
    <source>
        <dbReference type="ARBA" id="ARBA00023014"/>
    </source>
</evidence>
<evidence type="ECO:0000256" key="2">
    <source>
        <dbReference type="ARBA" id="ARBA00022485"/>
    </source>
</evidence>
<evidence type="ECO:0000313" key="10">
    <source>
        <dbReference type="Proteomes" id="UP000634229"/>
    </source>
</evidence>
<organism evidence="9 10">
    <name type="scientific">Streptomyces coffeae</name>
    <dbReference type="NCBI Taxonomy" id="621382"/>
    <lineage>
        <taxon>Bacteria</taxon>
        <taxon>Bacillati</taxon>
        <taxon>Actinomycetota</taxon>
        <taxon>Actinomycetes</taxon>
        <taxon>Kitasatosporales</taxon>
        <taxon>Streptomycetaceae</taxon>
        <taxon>Streptomyces</taxon>
    </lineage>
</organism>
<evidence type="ECO:0000256" key="3">
    <source>
        <dbReference type="ARBA" id="ARBA00022691"/>
    </source>
</evidence>
<name>A0ABS1NBI2_9ACTN</name>
<evidence type="ECO:0000256" key="4">
    <source>
        <dbReference type="ARBA" id="ARBA00022723"/>
    </source>
</evidence>
<keyword evidence="4" id="KW-0479">Metal-binding</keyword>
<keyword evidence="5" id="KW-0560">Oxidoreductase</keyword>
<evidence type="ECO:0000256" key="6">
    <source>
        <dbReference type="ARBA" id="ARBA00023004"/>
    </source>
</evidence>
<dbReference type="SUPFAM" id="SSF102114">
    <property type="entry name" value="Radical SAM enzymes"/>
    <property type="match status" value="1"/>
</dbReference>
<dbReference type="CDD" id="cd01335">
    <property type="entry name" value="Radical_SAM"/>
    <property type="match status" value="1"/>
</dbReference>
<protein>
    <submittedName>
        <fullName evidence="9">Radical SAM protein</fullName>
    </submittedName>
</protein>
<dbReference type="SFLD" id="SFLDS00029">
    <property type="entry name" value="Radical_SAM"/>
    <property type="match status" value="1"/>
</dbReference>
<dbReference type="Gene3D" id="3.20.20.70">
    <property type="entry name" value="Aldolase class I"/>
    <property type="match status" value="1"/>
</dbReference>
<dbReference type="InterPro" id="IPR006638">
    <property type="entry name" value="Elp3/MiaA/NifB-like_rSAM"/>
</dbReference>
<dbReference type="CDD" id="cd21109">
    <property type="entry name" value="SPASM"/>
    <property type="match status" value="1"/>
</dbReference>
<accession>A0ABS1NBI2</accession>
<proteinExistence type="predicted"/>
<dbReference type="EMBL" id="JAERRF010000006">
    <property type="protein sequence ID" value="MBL1097274.1"/>
    <property type="molecule type" value="Genomic_DNA"/>
</dbReference>
<dbReference type="InterPro" id="IPR013785">
    <property type="entry name" value="Aldolase_TIM"/>
</dbReference>
<evidence type="ECO:0000313" key="9">
    <source>
        <dbReference type="EMBL" id="MBL1097274.1"/>
    </source>
</evidence>
<dbReference type="InterPro" id="IPR007197">
    <property type="entry name" value="rSAM"/>
</dbReference>
<dbReference type="SMART" id="SM00729">
    <property type="entry name" value="Elp3"/>
    <property type="match status" value="1"/>
</dbReference>
<dbReference type="InterPro" id="IPR058240">
    <property type="entry name" value="rSAM_sf"/>
</dbReference>
<evidence type="ECO:0000259" key="8">
    <source>
        <dbReference type="PROSITE" id="PS51918"/>
    </source>
</evidence>
<keyword evidence="2" id="KW-0004">4Fe-4S</keyword>
<keyword evidence="10" id="KW-1185">Reference proteome</keyword>
<dbReference type="PROSITE" id="PS51918">
    <property type="entry name" value="RADICAL_SAM"/>
    <property type="match status" value="1"/>
</dbReference>
<gene>
    <name evidence="9" type="ORF">JK363_11415</name>
</gene>